<dbReference type="CDD" id="cd06222">
    <property type="entry name" value="RNase_H_like"/>
    <property type="match status" value="1"/>
</dbReference>
<dbReference type="InterPro" id="IPR002156">
    <property type="entry name" value="RNaseH_domain"/>
</dbReference>
<dbReference type="PANTHER" id="PTHR47723:SF23">
    <property type="entry name" value="REVERSE TRANSCRIPTASE-LIKE PROTEIN"/>
    <property type="match status" value="1"/>
</dbReference>
<keyword evidence="2" id="KW-1185">Reference proteome</keyword>
<dbReference type="GO" id="GO:0003676">
    <property type="term" value="F:nucleic acid binding"/>
    <property type="evidence" value="ECO:0007669"/>
    <property type="project" value="InterPro"/>
</dbReference>
<accession>A0A1S3XMB4</accession>
<reference evidence="3" key="2">
    <citation type="submission" date="2025-08" db="UniProtKB">
        <authorList>
            <consortium name="RefSeq"/>
        </authorList>
    </citation>
    <scope>IDENTIFICATION</scope>
    <source>
        <tissue evidence="3">Leaf</tissue>
    </source>
</reference>
<dbReference type="InterPro" id="IPR036397">
    <property type="entry name" value="RNaseH_sf"/>
</dbReference>
<reference evidence="2" key="1">
    <citation type="journal article" date="2014" name="Nat. Commun.">
        <title>The tobacco genome sequence and its comparison with those of tomato and potato.</title>
        <authorList>
            <person name="Sierro N."/>
            <person name="Battey J.N."/>
            <person name="Ouadi S."/>
            <person name="Bakaher N."/>
            <person name="Bovet L."/>
            <person name="Willig A."/>
            <person name="Goepfert S."/>
            <person name="Peitsch M.C."/>
            <person name="Ivanov N.V."/>
        </authorList>
    </citation>
    <scope>NUCLEOTIDE SEQUENCE [LARGE SCALE GENOMIC DNA]</scope>
</reference>
<evidence type="ECO:0000259" key="1">
    <source>
        <dbReference type="Pfam" id="PF13456"/>
    </source>
</evidence>
<dbReference type="InterPro" id="IPR012337">
    <property type="entry name" value="RNaseH-like_sf"/>
</dbReference>
<dbReference type="AlphaFoldDB" id="A0A1S3XMB4"/>
<dbReference type="PaxDb" id="4097-A0A1S3XMB4"/>
<dbReference type="RefSeq" id="XP_016440807.1">
    <property type="nucleotide sequence ID" value="XM_016585321.1"/>
</dbReference>
<dbReference type="Pfam" id="PF13456">
    <property type="entry name" value="RVT_3"/>
    <property type="match status" value="1"/>
</dbReference>
<dbReference type="OrthoDB" id="1391789at2759"/>
<dbReference type="InterPro" id="IPR053151">
    <property type="entry name" value="RNase_H-like"/>
</dbReference>
<gene>
    <name evidence="3" type="primary">LOC107766521</name>
</gene>
<dbReference type="KEGG" id="nta:107766521"/>
<dbReference type="PANTHER" id="PTHR47723">
    <property type="entry name" value="OS05G0353850 PROTEIN"/>
    <property type="match status" value="1"/>
</dbReference>
<proteinExistence type="predicted"/>
<feature type="domain" description="RNase H type-1" evidence="1">
    <location>
        <begin position="2"/>
        <end position="107"/>
    </location>
</feature>
<dbReference type="SUPFAM" id="SSF53098">
    <property type="entry name" value="Ribonuclease H-like"/>
    <property type="match status" value="1"/>
</dbReference>
<dbReference type="GO" id="GO:0004523">
    <property type="term" value="F:RNA-DNA hybrid ribonuclease activity"/>
    <property type="evidence" value="ECO:0007669"/>
    <property type="project" value="InterPro"/>
</dbReference>
<dbReference type="InterPro" id="IPR044730">
    <property type="entry name" value="RNase_H-like_dom_plant"/>
</dbReference>
<dbReference type="GeneID" id="107766521"/>
<name>A0A1S3XMB4_TOBAC</name>
<dbReference type="SMR" id="A0A1S3XMB4"/>
<evidence type="ECO:0000313" key="2">
    <source>
        <dbReference type="Proteomes" id="UP000790787"/>
    </source>
</evidence>
<dbReference type="Proteomes" id="UP000790787">
    <property type="component" value="Chromosome 13"/>
</dbReference>
<sequence length="123" mass="13772">MTGAAGYGGVISDSNGNWIVGYTGSSKHTTSLHMELMGLLHGLRLAHLRQLTHLEVAVDAKEVLNLLNADNIFYSHILNDYRSALHQLADPHVTHTYREQNQVADTMKKHDLMEYRGPSMLVF</sequence>
<protein>
    <submittedName>
        <fullName evidence="3">Uncharacterized protein LOC107766521</fullName>
    </submittedName>
</protein>
<organism evidence="2 3">
    <name type="scientific">Nicotiana tabacum</name>
    <name type="common">Common tobacco</name>
    <dbReference type="NCBI Taxonomy" id="4097"/>
    <lineage>
        <taxon>Eukaryota</taxon>
        <taxon>Viridiplantae</taxon>
        <taxon>Streptophyta</taxon>
        <taxon>Embryophyta</taxon>
        <taxon>Tracheophyta</taxon>
        <taxon>Spermatophyta</taxon>
        <taxon>Magnoliopsida</taxon>
        <taxon>eudicotyledons</taxon>
        <taxon>Gunneridae</taxon>
        <taxon>Pentapetalae</taxon>
        <taxon>asterids</taxon>
        <taxon>lamiids</taxon>
        <taxon>Solanales</taxon>
        <taxon>Solanaceae</taxon>
        <taxon>Nicotianoideae</taxon>
        <taxon>Nicotianeae</taxon>
        <taxon>Nicotiana</taxon>
    </lineage>
</organism>
<dbReference type="Gene3D" id="3.30.420.10">
    <property type="entry name" value="Ribonuclease H-like superfamily/Ribonuclease H"/>
    <property type="match status" value="1"/>
</dbReference>
<dbReference type="OMA" id="HIMILML"/>
<evidence type="ECO:0000313" key="3">
    <source>
        <dbReference type="RefSeq" id="XP_016440807.1"/>
    </source>
</evidence>